<evidence type="ECO:0000313" key="5">
    <source>
        <dbReference type="Proteomes" id="UP000002258"/>
    </source>
</evidence>
<dbReference type="PROSITE" id="PS50003">
    <property type="entry name" value="PH_DOMAIN"/>
    <property type="match status" value="1"/>
</dbReference>
<dbReference type="InterPro" id="IPR001849">
    <property type="entry name" value="PH_domain"/>
</dbReference>
<keyword evidence="1" id="KW-0597">Phosphoprotein</keyword>
<dbReference type="PANTHER" id="PTHR31941">
    <property type="entry name" value="CYTOSKELETAL SIGNALING PROTEIN SLM1"/>
    <property type="match status" value="1"/>
</dbReference>
<keyword evidence="5" id="KW-1185">Reference proteome</keyword>
<dbReference type="Proteomes" id="UP000002258">
    <property type="component" value="Chromosome 2"/>
</dbReference>
<dbReference type="eggNOG" id="ENOG502QU0Q">
    <property type="taxonomic scope" value="Eukaryota"/>
</dbReference>
<feature type="domain" description="PH" evidence="3">
    <location>
        <begin position="414"/>
        <end position="530"/>
    </location>
</feature>
<dbReference type="HOGENOM" id="CLU_356053_0_0_1"/>
<dbReference type="Gene3D" id="2.30.29.30">
    <property type="entry name" value="Pleckstrin-homology domain (PH domain)/Phosphotyrosine-binding domain (PTB)"/>
    <property type="match status" value="1"/>
</dbReference>
<reference evidence="4 5" key="1">
    <citation type="journal article" date="2007" name="Nat. Biotechnol.">
        <title>Genome sequence of the lignocellulose-bioconverting and xylose-fermenting yeast Pichia stipitis.</title>
        <authorList>
            <person name="Jeffries T.W."/>
            <person name="Grigoriev I.V."/>
            <person name="Grimwood J."/>
            <person name="Laplaza J.M."/>
            <person name="Aerts A."/>
            <person name="Salamov A."/>
            <person name="Schmutz J."/>
            <person name="Lindquist E."/>
            <person name="Dehal P."/>
            <person name="Shapiro H."/>
            <person name="Jin Y.S."/>
            <person name="Passoth V."/>
            <person name="Richardson P.M."/>
        </authorList>
    </citation>
    <scope>NUCLEOTIDE SEQUENCE [LARGE SCALE GENOMIC DNA]</scope>
    <source>
        <strain evidence="5">ATCC 58785 / CBS 6054 / NBRC 10063 / NRRL Y-11545</strain>
    </source>
</reference>
<gene>
    <name evidence="4" type="ORF">PICST_82031</name>
</gene>
<dbReference type="OrthoDB" id="2264563at2759"/>
<dbReference type="EMBL" id="CP000496">
    <property type="protein sequence ID" value="ABN65239.2"/>
    <property type="molecule type" value="Genomic_DNA"/>
</dbReference>
<dbReference type="InterPro" id="IPR046869">
    <property type="entry name" value="SLM1/RGC1-like_PH"/>
</dbReference>
<accession>A3LQP5</accession>
<dbReference type="PANTHER" id="PTHR31941:SF15">
    <property type="entry name" value="ACTIVATOR OF SKN7 PROTEIN 10-RELATED"/>
    <property type="match status" value="1"/>
</dbReference>
<dbReference type="OMA" id="NKCIRFG"/>
<feature type="compositionally biased region" description="Polar residues" evidence="2">
    <location>
        <begin position="99"/>
        <end position="108"/>
    </location>
</feature>
<evidence type="ECO:0000259" key="3">
    <source>
        <dbReference type="PROSITE" id="PS50003"/>
    </source>
</evidence>
<dbReference type="STRING" id="322104.A3LQP5"/>
<evidence type="ECO:0000256" key="2">
    <source>
        <dbReference type="SAM" id="MobiDB-lite"/>
    </source>
</evidence>
<proteinExistence type="predicted"/>
<dbReference type="KEGG" id="pic:PICST_82031"/>
<protein>
    <recommendedName>
        <fullName evidence="3">PH domain-containing protein</fullName>
    </recommendedName>
</protein>
<dbReference type="Pfam" id="PF20399">
    <property type="entry name" value="PH_20"/>
    <property type="match status" value="1"/>
</dbReference>
<organism evidence="4 5">
    <name type="scientific">Scheffersomyces stipitis (strain ATCC 58785 / CBS 6054 / NBRC 10063 / NRRL Y-11545)</name>
    <name type="common">Yeast</name>
    <name type="synonym">Pichia stipitis</name>
    <dbReference type="NCBI Taxonomy" id="322104"/>
    <lineage>
        <taxon>Eukaryota</taxon>
        <taxon>Fungi</taxon>
        <taxon>Dikarya</taxon>
        <taxon>Ascomycota</taxon>
        <taxon>Saccharomycotina</taxon>
        <taxon>Pichiomycetes</taxon>
        <taxon>Debaryomycetaceae</taxon>
        <taxon>Scheffersomyces</taxon>
    </lineage>
</organism>
<feature type="compositionally biased region" description="Low complexity" evidence="2">
    <location>
        <begin position="117"/>
        <end position="132"/>
    </location>
</feature>
<dbReference type="Pfam" id="PF20400">
    <property type="entry name" value="BAR_4"/>
    <property type="match status" value="1"/>
</dbReference>
<dbReference type="SUPFAM" id="SSF50729">
    <property type="entry name" value="PH domain-like"/>
    <property type="match status" value="1"/>
</dbReference>
<dbReference type="InterPro" id="IPR046868">
    <property type="entry name" value="BAR_4"/>
</dbReference>
<feature type="region of interest" description="Disordered" evidence="2">
    <location>
        <begin position="99"/>
        <end position="143"/>
    </location>
</feature>
<feature type="region of interest" description="Disordered" evidence="2">
    <location>
        <begin position="732"/>
        <end position="760"/>
    </location>
</feature>
<name>A3LQP5_PICST</name>
<feature type="compositionally biased region" description="Polar residues" evidence="2">
    <location>
        <begin position="747"/>
        <end position="760"/>
    </location>
</feature>
<dbReference type="InterPro" id="IPR011993">
    <property type="entry name" value="PH-like_dom_sf"/>
</dbReference>
<dbReference type="GeneID" id="4836712"/>
<dbReference type="AlphaFoldDB" id="A3LQP5"/>
<feature type="region of interest" description="Disordered" evidence="2">
    <location>
        <begin position="671"/>
        <end position="690"/>
    </location>
</feature>
<evidence type="ECO:0000313" key="4">
    <source>
        <dbReference type="EMBL" id="ABN65239.2"/>
    </source>
</evidence>
<dbReference type="SMART" id="SM00233">
    <property type="entry name" value="PH"/>
    <property type="match status" value="1"/>
</dbReference>
<dbReference type="RefSeq" id="XP_001383268.2">
    <property type="nucleotide sequence ID" value="XM_001383231.1"/>
</dbReference>
<dbReference type="InParanoid" id="A3LQP5"/>
<sequence length="760" mass="86750">MSIASNTSNVYQFQKENILPASDPRSPFHVGLPSFESKPIDDLVDYFKYWKLFVKALIAYFKEIALVKEFEANLSYQLISSVQFPGCKDLPKVVLQEINNHQSPSPGGTPTKEVKRNLSSNSLNTTVSTTNSSDKRPGLFKSKSNTTFMKSQGVSHKKSASINGSTTKTSGVQYTNDIKVPVNFFPEASMFKGFPALMISQHHTSYLTCTKLHRDLTTKFIPRLETLHKQLSGKIKEIRASLKNESFANPQLAMEVSETGKILNKYMVSVCRYNEAKPVLKKKVFEDDEETGVLDDPFLLKLKLDYQLKNQLILEGYIFASYSNLQNIARDLLVHVFKELNWVVDKFGKLQLNQEFYQYLKTKISMSAQFEWDHFISMNPNFLNTYKATPVQPKHELRSYKSIVIPYANSIHNKCIRFGVLYKKSKILKSYNRHYYVLTCNYLHEFRFDNEEKENKDGKKNKEKVGGFIGHDDEPIKSYNLNDYMVQCKDEKSLKFQLVKSSNEQRKFTFRCLNETEYAYWLDDLRELLRFGCKHLSRFHDVATKIQLKEDETAKSKELKQREKFALAAASKSTGPGFNGVFTPRVKTPSGGILGNPFDQNFFNPIPSSGSGTNISSPLHSPNLSPRESVLNLAVANQLHQHQHDNYIKMQDEFFRQQQELLSYKMKELEETRRTEDSTSPLVGAVHSNSSTESMGSLLLTNGQPSAAAAFMEANRNLISNQMNKPVRFSISQDNDESEENSELPTRESSVPTVLISTDH</sequence>
<evidence type="ECO:0000256" key="1">
    <source>
        <dbReference type="ARBA" id="ARBA00022553"/>
    </source>
</evidence>